<dbReference type="OrthoDB" id="74764at2759"/>
<dbReference type="Proteomes" id="UP000624404">
    <property type="component" value="Unassembled WGS sequence"/>
</dbReference>
<name>A0A8H2VMT9_9HELO</name>
<feature type="compositionally biased region" description="Low complexity" evidence="1">
    <location>
        <begin position="7"/>
        <end position="22"/>
    </location>
</feature>
<evidence type="ECO:0000313" key="2">
    <source>
        <dbReference type="EMBL" id="CAD6441269.1"/>
    </source>
</evidence>
<keyword evidence="3" id="KW-1185">Reference proteome</keyword>
<dbReference type="InterPro" id="IPR011009">
    <property type="entry name" value="Kinase-like_dom_sf"/>
</dbReference>
<protein>
    <submittedName>
        <fullName evidence="2">98e0a602-269c-4be5-88f3-703435dd16b2-CDS</fullName>
    </submittedName>
</protein>
<sequence length="164" mass="18876">MNFAQHAISSQSSSTPTTAPASMPLRHFRRNMLASRIHTRAPKEKTFLVKIFVVLPERAYFTIPVAPILALFCVRQSFARNIKTRKTFAVKLEMMNTGGDLRQEWELQCHLDHPSIVRVLMTNGISKKPLLRYFKDILLGLQYLVGTSSELEMIYPQNEDYRCC</sequence>
<gene>
    <name evidence="2" type="ORF">SCLTRI_LOCUS1160</name>
</gene>
<dbReference type="EMBL" id="CAJHIA010000004">
    <property type="protein sequence ID" value="CAD6441269.1"/>
    <property type="molecule type" value="Genomic_DNA"/>
</dbReference>
<evidence type="ECO:0000313" key="3">
    <source>
        <dbReference type="Proteomes" id="UP000624404"/>
    </source>
</evidence>
<dbReference type="SUPFAM" id="SSF56112">
    <property type="entry name" value="Protein kinase-like (PK-like)"/>
    <property type="match status" value="1"/>
</dbReference>
<evidence type="ECO:0000256" key="1">
    <source>
        <dbReference type="SAM" id="MobiDB-lite"/>
    </source>
</evidence>
<comment type="caution">
    <text evidence="2">The sequence shown here is derived from an EMBL/GenBank/DDBJ whole genome shotgun (WGS) entry which is preliminary data.</text>
</comment>
<proteinExistence type="predicted"/>
<accession>A0A8H2VMT9</accession>
<organism evidence="2 3">
    <name type="scientific">Sclerotinia trifoliorum</name>
    <dbReference type="NCBI Taxonomy" id="28548"/>
    <lineage>
        <taxon>Eukaryota</taxon>
        <taxon>Fungi</taxon>
        <taxon>Dikarya</taxon>
        <taxon>Ascomycota</taxon>
        <taxon>Pezizomycotina</taxon>
        <taxon>Leotiomycetes</taxon>
        <taxon>Helotiales</taxon>
        <taxon>Sclerotiniaceae</taxon>
        <taxon>Sclerotinia</taxon>
    </lineage>
</organism>
<feature type="region of interest" description="Disordered" evidence="1">
    <location>
        <begin position="1"/>
        <end position="22"/>
    </location>
</feature>
<dbReference type="AlphaFoldDB" id="A0A8H2VMT9"/>
<reference evidence="2" key="1">
    <citation type="submission" date="2020-10" db="EMBL/GenBank/DDBJ databases">
        <authorList>
            <person name="Kusch S."/>
        </authorList>
    </citation>
    <scope>NUCLEOTIDE SEQUENCE</scope>
    <source>
        <strain evidence="2">SwB9</strain>
    </source>
</reference>